<dbReference type="PROSITE" id="PS51736">
    <property type="entry name" value="RECOMBINASES_3"/>
    <property type="match status" value="1"/>
</dbReference>
<dbReference type="InterPro" id="IPR025827">
    <property type="entry name" value="Zn_ribbon_recom_dom"/>
</dbReference>
<keyword evidence="4" id="KW-1185">Reference proteome</keyword>
<sequence>MQVDGYSLEAQKKRCEAQAEFNDIDVIRYFSDEGQSGKSIEGREEFKRMIEYIEAGEKVDYIIVFKLSRFGRNTRDILEVFEKIQDYGVDLICVEDNIDTSKMGKFIMTLLGAISEMERNNIVVQTMAGRKMKASKGLWNGGQPPYGYSLVQMKDEKGKMLKINEEAAEHVRMIYDLFLNQNKGLASTAKYMNDRGYRRKPYKNNKYELFTDSFVKQVLDNPVYMGKIAYERRKTEKIKGQRDKYHTVKQEEYSLYDGLHEAIISEEMWNSVHEKRQKTGVAFEKKYSLDHAHLLSTILKCPACGASMYGNVTRCKKKDGTGYYKDEFRYVCKHRKSVDGQLCTFSKQPAQDRVDMEVFDALIDAFNNDNFIEEMKDKMNTKVDTDKQEQEMKGLQDTQRQRIREIEMISKRRDALHHEDPMYDMKYDELLVVKEEIKKLDAKIRKEIKSTASYADAVKEISNIILHWRKITDQEKTDFSKVH</sequence>
<dbReference type="InterPro" id="IPR038109">
    <property type="entry name" value="DNA_bind_recomb_sf"/>
</dbReference>
<dbReference type="GO" id="GO:0000150">
    <property type="term" value="F:DNA strand exchange activity"/>
    <property type="evidence" value="ECO:0007669"/>
    <property type="project" value="InterPro"/>
</dbReference>
<dbReference type="PANTHER" id="PTHR30461:SF23">
    <property type="entry name" value="DNA RECOMBINASE-RELATED"/>
    <property type="match status" value="1"/>
</dbReference>
<proteinExistence type="predicted"/>
<dbReference type="Pfam" id="PF07508">
    <property type="entry name" value="Recombinase"/>
    <property type="match status" value="1"/>
</dbReference>
<dbReference type="Gene3D" id="3.90.1750.20">
    <property type="entry name" value="Putative Large Serine Recombinase, Chain B, Domain 2"/>
    <property type="match status" value="1"/>
</dbReference>
<comment type="caution">
    <text evidence="3">The sequence shown here is derived from an EMBL/GenBank/DDBJ whole genome shotgun (WGS) entry which is preliminary data.</text>
</comment>
<dbReference type="Proteomes" id="UP000294743">
    <property type="component" value="Unassembled WGS sequence"/>
</dbReference>
<gene>
    <name evidence="3" type="ORF">EDD63_10235</name>
</gene>
<accession>A0A4V3G9A0</accession>
<evidence type="ECO:0000259" key="1">
    <source>
        <dbReference type="PROSITE" id="PS51736"/>
    </source>
</evidence>
<dbReference type="GO" id="GO:0003677">
    <property type="term" value="F:DNA binding"/>
    <property type="evidence" value="ECO:0007669"/>
    <property type="project" value="InterPro"/>
</dbReference>
<evidence type="ECO:0000259" key="2">
    <source>
        <dbReference type="PROSITE" id="PS51737"/>
    </source>
</evidence>
<dbReference type="EMBL" id="SODD01000002">
    <property type="protein sequence ID" value="TDW26014.1"/>
    <property type="molecule type" value="Genomic_DNA"/>
</dbReference>
<dbReference type="SMART" id="SM00857">
    <property type="entry name" value="Resolvase"/>
    <property type="match status" value="1"/>
</dbReference>
<feature type="domain" description="Recombinase" evidence="2">
    <location>
        <begin position="145"/>
        <end position="282"/>
    </location>
</feature>
<protein>
    <submittedName>
        <fullName evidence="3">Site-specific DNA recombinase</fullName>
    </submittedName>
</protein>
<dbReference type="SUPFAM" id="SSF53041">
    <property type="entry name" value="Resolvase-like"/>
    <property type="match status" value="1"/>
</dbReference>
<dbReference type="Pfam" id="PF13408">
    <property type="entry name" value="Zn_ribbon_recom"/>
    <property type="match status" value="1"/>
</dbReference>
<dbReference type="InterPro" id="IPR036162">
    <property type="entry name" value="Resolvase-like_N_sf"/>
</dbReference>
<dbReference type="OrthoDB" id="9784557at2"/>
<dbReference type="CDD" id="cd00338">
    <property type="entry name" value="Ser_Recombinase"/>
    <property type="match status" value="1"/>
</dbReference>
<dbReference type="InterPro" id="IPR050639">
    <property type="entry name" value="SSR_resolvase"/>
</dbReference>
<dbReference type="AlphaFoldDB" id="A0A4V3G9A0"/>
<feature type="domain" description="Resolvase/invertase-type recombinase catalytic" evidence="1">
    <location>
        <begin position="1"/>
        <end position="137"/>
    </location>
</feature>
<dbReference type="InterPro" id="IPR011109">
    <property type="entry name" value="DNA_bind_recombinase_dom"/>
</dbReference>
<dbReference type="Gene3D" id="3.40.50.1390">
    <property type="entry name" value="Resolvase, N-terminal catalytic domain"/>
    <property type="match status" value="1"/>
</dbReference>
<name>A0A4V3G9A0_9FIRM</name>
<organism evidence="3 4">
    <name type="scientific">Breznakia blatticola</name>
    <dbReference type="NCBI Taxonomy" id="1754012"/>
    <lineage>
        <taxon>Bacteria</taxon>
        <taxon>Bacillati</taxon>
        <taxon>Bacillota</taxon>
        <taxon>Erysipelotrichia</taxon>
        <taxon>Erysipelotrichales</taxon>
        <taxon>Erysipelotrichaceae</taxon>
        <taxon>Breznakia</taxon>
    </lineage>
</organism>
<dbReference type="Pfam" id="PF00239">
    <property type="entry name" value="Resolvase"/>
    <property type="match status" value="1"/>
</dbReference>
<reference evidence="3 4" key="1">
    <citation type="submission" date="2019-03" db="EMBL/GenBank/DDBJ databases">
        <title>Genomic Encyclopedia of Type Strains, Phase IV (KMG-IV): sequencing the most valuable type-strain genomes for metagenomic binning, comparative biology and taxonomic classification.</title>
        <authorList>
            <person name="Goeker M."/>
        </authorList>
    </citation>
    <scope>NUCLEOTIDE SEQUENCE [LARGE SCALE GENOMIC DNA]</scope>
    <source>
        <strain evidence="3 4">DSM 28867</strain>
    </source>
</reference>
<dbReference type="PROSITE" id="PS51737">
    <property type="entry name" value="RECOMBINASE_DNA_BIND"/>
    <property type="match status" value="1"/>
</dbReference>
<evidence type="ECO:0000313" key="3">
    <source>
        <dbReference type="EMBL" id="TDW26014.1"/>
    </source>
</evidence>
<dbReference type="PANTHER" id="PTHR30461">
    <property type="entry name" value="DNA-INVERTASE FROM LAMBDOID PROPHAGE"/>
    <property type="match status" value="1"/>
</dbReference>
<dbReference type="InterPro" id="IPR006119">
    <property type="entry name" value="Resolv_N"/>
</dbReference>
<evidence type="ECO:0000313" key="4">
    <source>
        <dbReference type="Proteomes" id="UP000294743"/>
    </source>
</evidence>